<dbReference type="eggNOG" id="COG3681">
    <property type="taxonomic scope" value="Bacteria"/>
</dbReference>
<evidence type="ECO:0000313" key="3">
    <source>
        <dbReference type="Proteomes" id="UP000002030"/>
    </source>
</evidence>
<name>D1B8D9_THEAS</name>
<proteinExistence type="predicted"/>
<dbReference type="Proteomes" id="UP000002030">
    <property type="component" value="Chromosome"/>
</dbReference>
<keyword evidence="3" id="KW-1185">Reference proteome</keyword>
<organism evidence="2 3">
    <name type="scientific">Thermanaerovibrio acidaminovorans (strain ATCC 49978 / DSM 6589 / Su883)</name>
    <name type="common">Selenomonas acidaminovorans</name>
    <dbReference type="NCBI Taxonomy" id="525903"/>
    <lineage>
        <taxon>Bacteria</taxon>
        <taxon>Thermotogati</taxon>
        <taxon>Synergistota</taxon>
        <taxon>Synergistia</taxon>
        <taxon>Synergistales</taxon>
        <taxon>Synergistaceae</taxon>
        <taxon>Thermanaerovibrio</taxon>
    </lineage>
</organism>
<sequence length="252" mass="27015">MDISRYLRSLYSNTPDPLVDREVGLASWGDLWALVPHLTQEEEEWILERADQNYRLAQRGVLKPRGRALGYRLWRGSFDEDPIWVVRAMCGAALDFALSDPKAGAVPLRGCVASGVLLTVPLTVICNYLSKDRRALAEAMALGGLVGCYITSRLDGRVGYDLLLGAAAGCAAGLAKLSDGSIKVVERASATAVCLTLGDVGDNCGCLDYLASVLAGQAVVACQMALSGQGFGLSMDEARGMFEHWARGRESQ</sequence>
<dbReference type="InterPro" id="IPR005130">
    <property type="entry name" value="Ser_deHydtase-like_asu"/>
</dbReference>
<dbReference type="Pfam" id="PF03313">
    <property type="entry name" value="SDH_alpha"/>
    <property type="match status" value="1"/>
</dbReference>
<accession>D1B8D9</accession>
<dbReference type="AlphaFoldDB" id="D1B8D9"/>
<feature type="domain" description="Serine dehydratase-like alpha subunit" evidence="1">
    <location>
        <begin position="53"/>
        <end position="230"/>
    </location>
</feature>
<evidence type="ECO:0000313" key="2">
    <source>
        <dbReference type="EMBL" id="ACZ18542.1"/>
    </source>
</evidence>
<dbReference type="EMBL" id="CP001818">
    <property type="protein sequence ID" value="ACZ18542.1"/>
    <property type="molecule type" value="Genomic_DNA"/>
</dbReference>
<protein>
    <recommendedName>
        <fullName evidence="1">Serine dehydratase-like alpha subunit domain-containing protein</fullName>
    </recommendedName>
</protein>
<dbReference type="KEGG" id="tai:Taci_0305"/>
<evidence type="ECO:0000259" key="1">
    <source>
        <dbReference type="Pfam" id="PF03313"/>
    </source>
</evidence>
<dbReference type="EnsemblBacteria" id="ACZ18542">
    <property type="protein sequence ID" value="ACZ18542"/>
    <property type="gene ID" value="Taci_0305"/>
</dbReference>
<gene>
    <name evidence="2" type="ordered locus">Taci_0305</name>
</gene>
<dbReference type="HOGENOM" id="CLU_1102369_0_0_0"/>
<reference evidence="2 3" key="1">
    <citation type="journal article" date="2009" name="Stand. Genomic Sci.">
        <title>Complete genome sequence of Thermanaerovibrio acidaminovorans type strain (Su883).</title>
        <authorList>
            <person name="Chovatia M."/>
            <person name="Sikorski J."/>
            <person name="Schroder M."/>
            <person name="Lapidus A."/>
            <person name="Nolan M."/>
            <person name="Tice H."/>
            <person name="Glavina Del Rio T."/>
            <person name="Copeland A."/>
            <person name="Cheng J.F."/>
            <person name="Lucas S."/>
            <person name="Chen F."/>
            <person name="Bruce D."/>
            <person name="Goodwin L."/>
            <person name="Pitluck S."/>
            <person name="Ivanova N."/>
            <person name="Mavromatis K."/>
            <person name="Ovchinnikova G."/>
            <person name="Pati A."/>
            <person name="Chen A."/>
            <person name="Palaniappan K."/>
            <person name="Land M."/>
            <person name="Hauser L."/>
            <person name="Chang Y.J."/>
            <person name="Jeffries C.D."/>
            <person name="Chain P."/>
            <person name="Saunders E."/>
            <person name="Detter J.C."/>
            <person name="Brettin T."/>
            <person name="Rohde M."/>
            <person name="Goker M."/>
            <person name="Spring S."/>
            <person name="Bristow J."/>
            <person name="Markowitz V."/>
            <person name="Hugenholtz P."/>
            <person name="Kyrpides N.C."/>
            <person name="Klenk H.P."/>
            <person name="Eisen J.A."/>
        </authorList>
    </citation>
    <scope>NUCLEOTIDE SEQUENCE [LARGE SCALE GENOMIC DNA]</scope>
    <source>
        <strain evidence="3">ATCC 49978 / DSM 6589 / Su883</strain>
    </source>
</reference>
<dbReference type="OrthoDB" id="9822554at2"/>
<dbReference type="STRING" id="525903.Taci_0305"/>